<name>A0A447PBI6_SALET</name>
<evidence type="ECO:0000313" key="3">
    <source>
        <dbReference type="Proteomes" id="UP000277214"/>
    </source>
</evidence>
<proteinExistence type="predicted"/>
<keyword evidence="1" id="KW-0472">Membrane</keyword>
<feature type="transmembrane region" description="Helical" evidence="1">
    <location>
        <begin position="49"/>
        <end position="67"/>
    </location>
</feature>
<organism evidence="2 3">
    <name type="scientific">Salmonella enterica I</name>
    <dbReference type="NCBI Taxonomy" id="59201"/>
    <lineage>
        <taxon>Bacteria</taxon>
        <taxon>Pseudomonadati</taxon>
        <taxon>Pseudomonadota</taxon>
        <taxon>Gammaproteobacteria</taxon>
        <taxon>Enterobacterales</taxon>
        <taxon>Enterobacteriaceae</taxon>
        <taxon>Salmonella</taxon>
    </lineage>
</organism>
<protein>
    <submittedName>
        <fullName evidence="2">Uncharacterized protein</fullName>
    </submittedName>
</protein>
<reference evidence="2 3" key="1">
    <citation type="submission" date="2018-12" db="EMBL/GenBank/DDBJ databases">
        <authorList>
            <consortium name="Pathogen Informatics"/>
        </authorList>
    </citation>
    <scope>NUCLEOTIDE SEQUENCE [LARGE SCALE GENOMIC DNA]</scope>
    <source>
        <strain evidence="2 3">NCTC8272</strain>
    </source>
</reference>
<dbReference type="EMBL" id="LR134149">
    <property type="protein sequence ID" value="VEA34134.1"/>
    <property type="molecule type" value="Genomic_DNA"/>
</dbReference>
<gene>
    <name evidence="2" type="ORF">NCTC8272_01347</name>
</gene>
<accession>A0A447PBI6</accession>
<evidence type="ECO:0000313" key="2">
    <source>
        <dbReference type="EMBL" id="VEA34134.1"/>
    </source>
</evidence>
<dbReference type="Proteomes" id="UP000277214">
    <property type="component" value="Chromosome 1"/>
</dbReference>
<dbReference type="AlphaFoldDB" id="A0A447PBI6"/>
<keyword evidence="1" id="KW-1133">Transmembrane helix</keyword>
<keyword evidence="1" id="KW-0812">Transmembrane</keyword>
<evidence type="ECO:0000256" key="1">
    <source>
        <dbReference type="SAM" id="Phobius"/>
    </source>
</evidence>
<sequence>MKYVDGTKSLQYRDIIIKIDNGFIILLLLDGCQMEVFNIFSFSPDKIQFWQYTHIYCIGKLLIFFLMTNEMEFCIFTTFYYPRYGYFASIDGIMFHTKKNCLRR</sequence>
<feature type="transmembrane region" description="Helical" evidence="1">
    <location>
        <begin position="21"/>
        <end position="43"/>
    </location>
</feature>